<keyword evidence="3" id="KW-1185">Reference proteome</keyword>
<reference evidence="2" key="2">
    <citation type="submission" date="2025-09" db="UniProtKB">
        <authorList>
            <consortium name="Ensembl"/>
        </authorList>
    </citation>
    <scope>IDENTIFICATION</scope>
</reference>
<dbReference type="GO" id="GO:0000149">
    <property type="term" value="F:SNARE binding"/>
    <property type="evidence" value="ECO:0007669"/>
    <property type="project" value="TreeGrafter"/>
</dbReference>
<dbReference type="GO" id="GO:2000300">
    <property type="term" value="P:regulation of synaptic vesicle exocytosis"/>
    <property type="evidence" value="ECO:0007669"/>
    <property type="project" value="TreeGrafter"/>
</dbReference>
<dbReference type="GO" id="GO:0099078">
    <property type="term" value="C:BORC complex"/>
    <property type="evidence" value="ECO:0007669"/>
    <property type="project" value="TreeGrafter"/>
</dbReference>
<dbReference type="PANTHER" id="PTHR31305:SF2">
    <property type="entry name" value="SNARE-ASSOCIATED PROTEIN SNAPIN"/>
    <property type="match status" value="1"/>
</dbReference>
<dbReference type="PANTHER" id="PTHR31305">
    <property type="entry name" value="SNARE-ASSOCIATED PROTEIN SNAPIN"/>
    <property type="match status" value="1"/>
</dbReference>
<name>A0A8C0KBE5_CANLU</name>
<sequence length="287" mass="30583">MHREPDVGFDPGSPGSRPGPKAGAKPLRHPGIPFSGSFAININFTSVRCQNALFSKLQTQLFFFFFKPRSGGPGPRPRPRRRGFPEVPRPRPAGSSPAPPGGALQRNSSSRRPARQFPAEGLLVMAAAGSAAVSGAGTPVAGPAGRDLFAEGLLEFLRPAVQQLDSHVHAVRAVPNQRGPESGPRPRPLREEAAERAAASRPGQQYSAERAGTAEAAKPQRCQRNSPQKGHAGFRTLPPWLPKQVTGRKREPELPSGLPCVLRGARRPQDMEKAAPAGVGSIYILPV</sequence>
<gene>
    <name evidence="2" type="primary">SNAPIN</name>
</gene>
<dbReference type="GO" id="GO:0008021">
    <property type="term" value="C:synaptic vesicle"/>
    <property type="evidence" value="ECO:0007669"/>
    <property type="project" value="TreeGrafter"/>
</dbReference>
<evidence type="ECO:0000313" key="3">
    <source>
        <dbReference type="Proteomes" id="UP000694391"/>
    </source>
</evidence>
<proteinExistence type="predicted"/>
<dbReference type="GO" id="GO:0016079">
    <property type="term" value="P:synaptic vesicle exocytosis"/>
    <property type="evidence" value="ECO:0007669"/>
    <property type="project" value="TreeGrafter"/>
</dbReference>
<dbReference type="GeneTree" id="ENSGT01050000245799"/>
<feature type="region of interest" description="Disordered" evidence="1">
    <location>
        <begin position="68"/>
        <end position="115"/>
    </location>
</feature>
<feature type="region of interest" description="Disordered" evidence="1">
    <location>
        <begin position="1"/>
        <end position="29"/>
    </location>
</feature>
<protein>
    <submittedName>
        <fullName evidence="2">SNAP associated protein</fullName>
    </submittedName>
</protein>
<dbReference type="Proteomes" id="UP000694391">
    <property type="component" value="Unplaced"/>
</dbReference>
<evidence type="ECO:0000313" key="2">
    <source>
        <dbReference type="Ensembl" id="ENSCAFP00020012809.1"/>
    </source>
</evidence>
<accession>A0A8C0KBE5</accession>
<feature type="region of interest" description="Disordered" evidence="1">
    <location>
        <begin position="171"/>
        <end position="274"/>
    </location>
</feature>
<dbReference type="GO" id="GO:0006886">
    <property type="term" value="P:intracellular protein transport"/>
    <property type="evidence" value="ECO:0007669"/>
    <property type="project" value="InterPro"/>
</dbReference>
<dbReference type="AlphaFoldDB" id="A0A8C0KBE5"/>
<dbReference type="GO" id="GO:0008333">
    <property type="term" value="P:endosome to lysosome transport"/>
    <property type="evidence" value="ECO:0007669"/>
    <property type="project" value="TreeGrafter"/>
</dbReference>
<organism evidence="2 3">
    <name type="scientific">Canis lupus dingo</name>
    <name type="common">dingo</name>
    <dbReference type="NCBI Taxonomy" id="286419"/>
    <lineage>
        <taxon>Eukaryota</taxon>
        <taxon>Metazoa</taxon>
        <taxon>Chordata</taxon>
        <taxon>Craniata</taxon>
        <taxon>Vertebrata</taxon>
        <taxon>Euteleostomi</taxon>
        <taxon>Mammalia</taxon>
        <taxon>Eutheria</taxon>
        <taxon>Laurasiatheria</taxon>
        <taxon>Carnivora</taxon>
        <taxon>Caniformia</taxon>
        <taxon>Canidae</taxon>
        <taxon>Canis</taxon>
    </lineage>
</organism>
<dbReference type="GO" id="GO:0032418">
    <property type="term" value="P:lysosome localization"/>
    <property type="evidence" value="ECO:0007669"/>
    <property type="project" value="TreeGrafter"/>
</dbReference>
<reference evidence="2" key="1">
    <citation type="submission" date="2025-08" db="UniProtKB">
        <authorList>
            <consortium name="Ensembl"/>
        </authorList>
    </citation>
    <scope>IDENTIFICATION</scope>
</reference>
<dbReference type="InterPro" id="IPR017246">
    <property type="entry name" value="Snapin"/>
</dbReference>
<dbReference type="GO" id="GO:0031083">
    <property type="term" value="C:BLOC-1 complex"/>
    <property type="evidence" value="ECO:0007669"/>
    <property type="project" value="InterPro"/>
</dbReference>
<dbReference type="Ensembl" id="ENSCAFT00020014791.1">
    <property type="protein sequence ID" value="ENSCAFP00020012809.1"/>
    <property type="gene ID" value="ENSCAFG00020010315.1"/>
</dbReference>
<evidence type="ECO:0000256" key="1">
    <source>
        <dbReference type="SAM" id="MobiDB-lite"/>
    </source>
</evidence>
<dbReference type="GO" id="GO:0007040">
    <property type="term" value="P:lysosome organization"/>
    <property type="evidence" value="ECO:0007669"/>
    <property type="project" value="TreeGrafter"/>
</dbReference>